<dbReference type="PANTHER" id="PTHR41967">
    <property type="entry name" value="FI19406P1-RELATED"/>
    <property type="match status" value="1"/>
</dbReference>
<dbReference type="EnsemblMetazoa" id="AEPI009489-RA">
    <property type="protein sequence ID" value="AEPI009489-PA"/>
    <property type="gene ID" value="AEPI009489"/>
</dbReference>
<dbReference type="InterPro" id="IPR031936">
    <property type="entry name" value="DUF4771"/>
</dbReference>
<accession>A0A182PRA5</accession>
<keyword evidence="5" id="KW-1185">Reference proteome</keyword>
<sequence length="637" mass="74287">TKICQILRKRSTPLWFQELTDEQCAICDQFLDAIGEDTDERTFHRTERLLRELGIYPVCPRRILRTALILCNGNDLSFIWLLLELHYIRSPGKDSASQTKDYSVNERLLLSAITHLDMMTTLRGLEKVLPPKKPKDSTTPVSLANTETQNSKSPFPRSISPYLRHQKVVVTGFTIPIKIQPHRDEFLGRYKKYRDPEYIIRNEESRWFSRCSGSRRNLYSSEYYFSADDSQYMCSSSNCSINSAGEVVMTLLNDHIRNMVARVECCQMLCPKHHHLDEQAAKVLEILQRNTSTREVLMQAVRAQCVRWADEEQQDDAKRQVENLLKRLADEAVTMAILEPTNDCPECWERFDVQKKVLKGQKCTCTESEASDTLVPESITQEYPRYFRFCDKPVPYEFDHDQIFYGDERVEPACPIKCAIQRALGLEQTGTIKDAEIELAIEKFAKMSWDEELKHWQEQMTNDNERETPSVTIDPLEVNYIETTDVSVLQDLLKRALRRLAENPMYLLATFPCADQLPILVAWIRDRYGVPIDAQERKKALQESRHFWDYLIPRATAVRWPSRTDTGLKLQVNWNYKAKLESKASSLMYKFYRKFKNVQIQEGRVWWTSMVPYHAGPDRFRQTFAAYFPNCEPAMTP</sequence>
<dbReference type="VEuPathDB" id="VectorBase:AEPI009489"/>
<protein>
    <recommendedName>
        <fullName evidence="6">DUF4771 domain-containing protein</fullName>
    </recommendedName>
</protein>
<evidence type="ECO:0000313" key="5">
    <source>
        <dbReference type="Proteomes" id="UP000075885"/>
    </source>
</evidence>
<feature type="region of interest" description="Disordered" evidence="1">
    <location>
        <begin position="127"/>
        <end position="156"/>
    </location>
</feature>
<dbReference type="InterPro" id="IPR031935">
    <property type="entry name" value="DUF4770"/>
</dbReference>
<feature type="compositionally biased region" description="Polar residues" evidence="1">
    <location>
        <begin position="137"/>
        <end position="153"/>
    </location>
</feature>
<evidence type="ECO:0000259" key="3">
    <source>
        <dbReference type="Pfam" id="PF15995"/>
    </source>
</evidence>
<evidence type="ECO:0000259" key="2">
    <source>
        <dbReference type="Pfam" id="PF15994"/>
    </source>
</evidence>
<evidence type="ECO:0000256" key="1">
    <source>
        <dbReference type="SAM" id="MobiDB-lite"/>
    </source>
</evidence>
<dbReference type="PANTHER" id="PTHR41967:SF6">
    <property type="entry name" value="FI19406P1-RELATED"/>
    <property type="match status" value="1"/>
</dbReference>
<feature type="domain" description="DUF4771" evidence="3">
    <location>
        <begin position="480"/>
        <end position="630"/>
    </location>
</feature>
<reference evidence="5" key="1">
    <citation type="submission" date="2013-03" db="EMBL/GenBank/DDBJ databases">
        <title>The Genome Sequence of Anopheles epiroticus epiroticus2.</title>
        <authorList>
            <consortium name="The Broad Institute Genomics Platform"/>
            <person name="Neafsey D.E."/>
            <person name="Howell P."/>
            <person name="Walker B."/>
            <person name="Young S.K."/>
            <person name="Zeng Q."/>
            <person name="Gargeya S."/>
            <person name="Fitzgerald M."/>
            <person name="Haas B."/>
            <person name="Abouelleil A."/>
            <person name="Allen A.W."/>
            <person name="Alvarado L."/>
            <person name="Arachchi H.M."/>
            <person name="Berlin A.M."/>
            <person name="Chapman S.B."/>
            <person name="Gainer-Dewar J."/>
            <person name="Goldberg J."/>
            <person name="Griggs A."/>
            <person name="Gujja S."/>
            <person name="Hansen M."/>
            <person name="Howarth C."/>
            <person name="Imamovic A."/>
            <person name="Ireland A."/>
            <person name="Larimer J."/>
            <person name="McCowan C."/>
            <person name="Murphy C."/>
            <person name="Pearson M."/>
            <person name="Poon T.W."/>
            <person name="Priest M."/>
            <person name="Roberts A."/>
            <person name="Saif S."/>
            <person name="Shea T."/>
            <person name="Sisk P."/>
            <person name="Sykes S."/>
            <person name="Wortman J."/>
            <person name="Nusbaum C."/>
            <person name="Birren B."/>
        </authorList>
    </citation>
    <scope>NUCLEOTIDE SEQUENCE [LARGE SCALE GENOMIC DNA]</scope>
    <source>
        <strain evidence="5">Epiroticus2</strain>
    </source>
</reference>
<name>A0A182PRA5_9DIPT</name>
<organism evidence="4 5">
    <name type="scientific">Anopheles epiroticus</name>
    <dbReference type="NCBI Taxonomy" id="199890"/>
    <lineage>
        <taxon>Eukaryota</taxon>
        <taxon>Metazoa</taxon>
        <taxon>Ecdysozoa</taxon>
        <taxon>Arthropoda</taxon>
        <taxon>Hexapoda</taxon>
        <taxon>Insecta</taxon>
        <taxon>Pterygota</taxon>
        <taxon>Neoptera</taxon>
        <taxon>Endopterygota</taxon>
        <taxon>Diptera</taxon>
        <taxon>Nematocera</taxon>
        <taxon>Culicoidea</taxon>
        <taxon>Culicidae</taxon>
        <taxon>Anophelinae</taxon>
        <taxon>Anopheles</taxon>
    </lineage>
</organism>
<proteinExistence type="predicted"/>
<evidence type="ECO:0000313" key="4">
    <source>
        <dbReference type="EnsemblMetazoa" id="AEPI009489-PA"/>
    </source>
</evidence>
<dbReference type="Pfam" id="PF15994">
    <property type="entry name" value="DUF4770"/>
    <property type="match status" value="1"/>
</dbReference>
<dbReference type="Proteomes" id="UP000075885">
    <property type="component" value="Unassembled WGS sequence"/>
</dbReference>
<dbReference type="Pfam" id="PF15995">
    <property type="entry name" value="DUF4771"/>
    <property type="match status" value="1"/>
</dbReference>
<dbReference type="AlphaFoldDB" id="A0A182PRA5"/>
<feature type="domain" description="DUF4770" evidence="2">
    <location>
        <begin position="50"/>
        <end position="210"/>
    </location>
</feature>
<evidence type="ECO:0008006" key="6">
    <source>
        <dbReference type="Google" id="ProtNLM"/>
    </source>
</evidence>
<reference evidence="4" key="2">
    <citation type="submission" date="2020-05" db="UniProtKB">
        <authorList>
            <consortium name="EnsemblMetazoa"/>
        </authorList>
    </citation>
    <scope>IDENTIFICATION</scope>
    <source>
        <strain evidence="4">Epiroticus2</strain>
    </source>
</reference>